<reference evidence="1" key="1">
    <citation type="submission" date="2023-10" db="EMBL/GenBank/DDBJ databases">
        <authorList>
            <person name="Rodriguez Cubillos JULIANA M."/>
            <person name="De Vega J."/>
        </authorList>
    </citation>
    <scope>NUCLEOTIDE SEQUENCE</scope>
</reference>
<proteinExistence type="predicted"/>
<accession>A0ACB0LCW8</accession>
<dbReference type="Proteomes" id="UP001177021">
    <property type="component" value="Unassembled WGS sequence"/>
</dbReference>
<dbReference type="EMBL" id="CASHSV030000513">
    <property type="protein sequence ID" value="CAJ2666473.1"/>
    <property type="molecule type" value="Genomic_DNA"/>
</dbReference>
<keyword evidence="2" id="KW-1185">Reference proteome</keyword>
<comment type="caution">
    <text evidence="1">The sequence shown here is derived from an EMBL/GenBank/DDBJ whole genome shotgun (WGS) entry which is preliminary data.</text>
</comment>
<evidence type="ECO:0000313" key="2">
    <source>
        <dbReference type="Proteomes" id="UP001177021"/>
    </source>
</evidence>
<sequence>MWLNNTIKGYQAQRGLAKGNIIHRVVRKGSRYQTTCLSVMQKSYAMPLRINASSEGKTHVWTIHTSRKKFKCLGSKAHSWDNREK</sequence>
<name>A0ACB0LCW8_TRIPR</name>
<evidence type="ECO:0000313" key="1">
    <source>
        <dbReference type="EMBL" id="CAJ2666473.1"/>
    </source>
</evidence>
<organism evidence="1 2">
    <name type="scientific">Trifolium pratense</name>
    <name type="common">Red clover</name>
    <dbReference type="NCBI Taxonomy" id="57577"/>
    <lineage>
        <taxon>Eukaryota</taxon>
        <taxon>Viridiplantae</taxon>
        <taxon>Streptophyta</taxon>
        <taxon>Embryophyta</taxon>
        <taxon>Tracheophyta</taxon>
        <taxon>Spermatophyta</taxon>
        <taxon>Magnoliopsida</taxon>
        <taxon>eudicotyledons</taxon>
        <taxon>Gunneridae</taxon>
        <taxon>Pentapetalae</taxon>
        <taxon>rosids</taxon>
        <taxon>fabids</taxon>
        <taxon>Fabales</taxon>
        <taxon>Fabaceae</taxon>
        <taxon>Papilionoideae</taxon>
        <taxon>50 kb inversion clade</taxon>
        <taxon>NPAAA clade</taxon>
        <taxon>Hologalegina</taxon>
        <taxon>IRL clade</taxon>
        <taxon>Trifolieae</taxon>
        <taxon>Trifolium</taxon>
    </lineage>
</organism>
<protein>
    <submittedName>
        <fullName evidence="1">Uncharacterized protein</fullName>
    </submittedName>
</protein>
<gene>
    <name evidence="1" type="ORF">MILVUS5_LOCUS31262</name>
</gene>